<gene>
    <name evidence="1" type="ORF">PENTCL1PPCAC_20782</name>
</gene>
<comment type="caution">
    <text evidence="1">The sequence shown here is derived from an EMBL/GenBank/DDBJ whole genome shotgun (WGS) entry which is preliminary data.</text>
</comment>
<reference evidence="1" key="1">
    <citation type="submission" date="2023-10" db="EMBL/GenBank/DDBJ databases">
        <title>Genome assembly of Pristionchus species.</title>
        <authorList>
            <person name="Yoshida K."/>
            <person name="Sommer R.J."/>
        </authorList>
    </citation>
    <scope>NUCLEOTIDE SEQUENCE</scope>
    <source>
        <strain evidence="1">RS0144</strain>
    </source>
</reference>
<dbReference type="Proteomes" id="UP001432027">
    <property type="component" value="Unassembled WGS sequence"/>
</dbReference>
<evidence type="ECO:0000313" key="2">
    <source>
        <dbReference type="Proteomes" id="UP001432027"/>
    </source>
</evidence>
<dbReference type="EMBL" id="BTSX01000005">
    <property type="protein sequence ID" value="GMS98607.1"/>
    <property type="molecule type" value="Genomic_DNA"/>
</dbReference>
<evidence type="ECO:0000313" key="1">
    <source>
        <dbReference type="EMBL" id="GMS98607.1"/>
    </source>
</evidence>
<accession>A0AAV5TW67</accession>
<keyword evidence="2" id="KW-1185">Reference proteome</keyword>
<feature type="non-terminal residue" evidence="1">
    <location>
        <position position="79"/>
    </location>
</feature>
<organism evidence="1 2">
    <name type="scientific">Pristionchus entomophagus</name>
    <dbReference type="NCBI Taxonomy" id="358040"/>
    <lineage>
        <taxon>Eukaryota</taxon>
        <taxon>Metazoa</taxon>
        <taxon>Ecdysozoa</taxon>
        <taxon>Nematoda</taxon>
        <taxon>Chromadorea</taxon>
        <taxon>Rhabditida</taxon>
        <taxon>Rhabditina</taxon>
        <taxon>Diplogasteromorpha</taxon>
        <taxon>Diplogasteroidea</taxon>
        <taxon>Neodiplogasteridae</taxon>
        <taxon>Pristionchus</taxon>
    </lineage>
</organism>
<sequence length="79" mass="8817">RRAWWSGMSTSSPRNARLGAVLSTSDALMHHSEPLKKHSARCLRSHSLRPRGFPPSSHLIPHSSMVLSLCYPGARQDEK</sequence>
<protein>
    <submittedName>
        <fullName evidence="1">Uncharacterized protein</fullName>
    </submittedName>
</protein>
<dbReference type="AlphaFoldDB" id="A0AAV5TW67"/>
<proteinExistence type="predicted"/>
<name>A0AAV5TW67_9BILA</name>
<feature type="non-terminal residue" evidence="1">
    <location>
        <position position="1"/>
    </location>
</feature>